<name>A0ABX2A9M6_9MICO</name>
<sequence length="53" mass="5800">MEQLTTMGSLLEWSSASSLAVDARDATHAQEIATYLTERESQGHLVYETGRSA</sequence>
<dbReference type="EMBL" id="JABEZU010000004">
    <property type="protein sequence ID" value="NOV98763.1"/>
    <property type="molecule type" value="Genomic_DNA"/>
</dbReference>
<evidence type="ECO:0000313" key="2">
    <source>
        <dbReference type="Proteomes" id="UP000757540"/>
    </source>
</evidence>
<reference evidence="1 2" key="1">
    <citation type="submission" date="2020-05" db="EMBL/GenBank/DDBJ databases">
        <title>Genomic Encyclopedia of Type Strains, Phase III (KMG-III): the genomes of soil and plant-associated and newly described type strains.</title>
        <authorList>
            <person name="Whitman W."/>
        </authorList>
    </citation>
    <scope>NUCLEOTIDE SEQUENCE [LARGE SCALE GENOMIC DNA]</scope>
    <source>
        <strain evidence="1 2">KCTC 19046</strain>
    </source>
</reference>
<protein>
    <submittedName>
        <fullName evidence="1">Uncharacterized protein</fullName>
    </submittedName>
</protein>
<keyword evidence="2" id="KW-1185">Reference proteome</keyword>
<accession>A0ABX2A9M6</accession>
<gene>
    <name evidence="1" type="ORF">HDG69_003358</name>
</gene>
<evidence type="ECO:0000313" key="1">
    <source>
        <dbReference type="EMBL" id="NOV98763.1"/>
    </source>
</evidence>
<dbReference type="Proteomes" id="UP000757540">
    <property type="component" value="Unassembled WGS sequence"/>
</dbReference>
<organism evidence="1 2">
    <name type="scientific">Isoptericola halotolerans</name>
    <dbReference type="NCBI Taxonomy" id="300560"/>
    <lineage>
        <taxon>Bacteria</taxon>
        <taxon>Bacillati</taxon>
        <taxon>Actinomycetota</taxon>
        <taxon>Actinomycetes</taxon>
        <taxon>Micrococcales</taxon>
        <taxon>Promicromonosporaceae</taxon>
        <taxon>Isoptericola</taxon>
    </lineage>
</organism>
<proteinExistence type="predicted"/>
<comment type="caution">
    <text evidence="1">The sequence shown here is derived from an EMBL/GenBank/DDBJ whole genome shotgun (WGS) entry which is preliminary data.</text>
</comment>